<dbReference type="OrthoDB" id="9949242at2759"/>
<dbReference type="InterPro" id="IPR011029">
    <property type="entry name" value="DEATH-like_dom_sf"/>
</dbReference>
<name>A0A1X7SVY1_AMPQE</name>
<organism evidence="1">
    <name type="scientific">Amphimedon queenslandica</name>
    <name type="common">Sponge</name>
    <dbReference type="NCBI Taxonomy" id="400682"/>
    <lineage>
        <taxon>Eukaryota</taxon>
        <taxon>Metazoa</taxon>
        <taxon>Porifera</taxon>
        <taxon>Demospongiae</taxon>
        <taxon>Heteroscleromorpha</taxon>
        <taxon>Haplosclerida</taxon>
        <taxon>Niphatidae</taxon>
        <taxon>Amphimedon</taxon>
    </lineage>
</organism>
<reference evidence="1" key="1">
    <citation type="submission" date="2017-05" db="UniProtKB">
        <authorList>
            <consortium name="EnsemblMetazoa"/>
        </authorList>
    </citation>
    <scope>IDENTIFICATION</scope>
</reference>
<evidence type="ECO:0008006" key="2">
    <source>
        <dbReference type="Google" id="ProtNLM"/>
    </source>
</evidence>
<dbReference type="Gene3D" id="1.10.533.10">
    <property type="entry name" value="Death Domain, Fas"/>
    <property type="match status" value="1"/>
</dbReference>
<proteinExistence type="predicted"/>
<dbReference type="CDD" id="cd01670">
    <property type="entry name" value="Death"/>
    <property type="match status" value="1"/>
</dbReference>
<dbReference type="EnsemblMetazoa" id="Aqu2.1.06230_001">
    <property type="protein sequence ID" value="Aqu2.1.06230_001"/>
    <property type="gene ID" value="Aqu2.1.06230"/>
</dbReference>
<protein>
    <recommendedName>
        <fullName evidence="2">Death domain-containing protein</fullName>
    </recommendedName>
</protein>
<sequence length="100" mass="11532">IKDLDIVIKELITNQHLPSAVWQRLGLQLGLYYEPRLVDIDEKHRGDPVKCFYECMSAWLKGEDKVREKGDPSWSSLATALDAIEEKSIASYIRDKYPHS</sequence>
<dbReference type="SUPFAM" id="SSF47986">
    <property type="entry name" value="DEATH domain"/>
    <property type="match status" value="1"/>
</dbReference>
<dbReference type="AlphaFoldDB" id="A0A1X7SVY1"/>
<accession>A0A1X7SVY1</accession>
<evidence type="ECO:0000313" key="1">
    <source>
        <dbReference type="EnsemblMetazoa" id="Aqu2.1.06230_001"/>
    </source>
</evidence>
<dbReference type="InParanoid" id="A0A1X7SVY1"/>